<keyword evidence="3" id="KW-1185">Reference proteome</keyword>
<dbReference type="Proteomes" id="UP001056384">
    <property type="component" value="Chromosome 3"/>
</dbReference>
<organism evidence="2 3">
    <name type="scientific">Septoria linicola</name>
    <dbReference type="NCBI Taxonomy" id="215465"/>
    <lineage>
        <taxon>Eukaryota</taxon>
        <taxon>Fungi</taxon>
        <taxon>Dikarya</taxon>
        <taxon>Ascomycota</taxon>
        <taxon>Pezizomycotina</taxon>
        <taxon>Dothideomycetes</taxon>
        <taxon>Dothideomycetidae</taxon>
        <taxon>Mycosphaerellales</taxon>
        <taxon>Mycosphaerellaceae</taxon>
        <taxon>Septoria</taxon>
    </lineage>
</organism>
<feature type="region of interest" description="Disordered" evidence="1">
    <location>
        <begin position="153"/>
        <end position="173"/>
    </location>
</feature>
<feature type="region of interest" description="Disordered" evidence="1">
    <location>
        <begin position="195"/>
        <end position="260"/>
    </location>
</feature>
<proteinExistence type="predicted"/>
<feature type="compositionally biased region" description="Polar residues" evidence="1">
    <location>
        <begin position="233"/>
        <end position="252"/>
    </location>
</feature>
<feature type="compositionally biased region" description="Polar residues" evidence="1">
    <location>
        <begin position="22"/>
        <end position="49"/>
    </location>
</feature>
<protein>
    <submittedName>
        <fullName evidence="2">Uncharacterized protein</fullName>
    </submittedName>
</protein>
<dbReference type="EMBL" id="CP099420">
    <property type="protein sequence ID" value="USW51766.1"/>
    <property type="molecule type" value="Genomic_DNA"/>
</dbReference>
<evidence type="ECO:0000313" key="2">
    <source>
        <dbReference type="EMBL" id="USW51766.1"/>
    </source>
</evidence>
<evidence type="ECO:0000313" key="3">
    <source>
        <dbReference type="Proteomes" id="UP001056384"/>
    </source>
</evidence>
<reference evidence="2" key="1">
    <citation type="submission" date="2022-06" db="EMBL/GenBank/DDBJ databases">
        <title>Complete genome sequences of two strains of the flax pathogen Septoria linicola.</title>
        <authorList>
            <person name="Lapalu N."/>
            <person name="Simon A."/>
            <person name="Demenou B."/>
            <person name="Paumier D."/>
            <person name="Guillot M.-P."/>
            <person name="Gout L."/>
            <person name="Valade R."/>
        </authorList>
    </citation>
    <scope>NUCLEOTIDE SEQUENCE</scope>
    <source>
        <strain evidence="2">SE15195</strain>
    </source>
</reference>
<gene>
    <name evidence="2" type="ORF">Slin15195_G050850</name>
</gene>
<evidence type="ECO:0000256" key="1">
    <source>
        <dbReference type="SAM" id="MobiDB-lite"/>
    </source>
</evidence>
<dbReference type="AlphaFoldDB" id="A0A9Q9EHF5"/>
<sequence>MEDHSPLSMDALFVTPERASADPTNPTPYLNIASNPPSPPQWHSTPSTSTRKRKAGVEVPPLHISTHSQPEQFATPVQGPPSAGVFGSQARGLRGGQRRTLQADQFSAPPQEVLAQLQEIPQLLQGGMSQLTQIVKDLARKHNALEKRVQELERENRVLKGQPSPPTPIQQENTMPLGYEFQAPQSALEDVYMDTDPRPRKKRSKNAMPMPGEAYGGPLYTQPNKSPGLFSGMITNNRQTAAPAQSPQTPRASVNGYRPLNRLDRGAAALKNAYRDA</sequence>
<feature type="region of interest" description="Disordered" evidence="1">
    <location>
        <begin position="1"/>
        <end position="98"/>
    </location>
</feature>
<accession>A0A9Q9EHF5</accession>
<name>A0A9Q9EHF5_9PEZI</name>